<organism evidence="2 3">
    <name type="scientific">Hydrogeniiclostridium mannosilyticum</name>
    <dbReference type="NCBI Taxonomy" id="2764322"/>
    <lineage>
        <taxon>Bacteria</taxon>
        <taxon>Bacillati</taxon>
        <taxon>Bacillota</taxon>
        <taxon>Clostridia</taxon>
        <taxon>Eubacteriales</taxon>
        <taxon>Acutalibacteraceae</taxon>
        <taxon>Hydrogeniiclostridium</taxon>
    </lineage>
</organism>
<evidence type="ECO:0000313" key="2">
    <source>
        <dbReference type="EMBL" id="RAQ21985.1"/>
    </source>
</evidence>
<dbReference type="Gene3D" id="3.40.50.300">
    <property type="entry name" value="P-loop containing nucleotide triphosphate hydrolases"/>
    <property type="match status" value="1"/>
</dbReference>
<keyword evidence="3" id="KW-1185">Reference proteome</keyword>
<evidence type="ECO:0000259" key="1">
    <source>
        <dbReference type="Pfam" id="PF20441"/>
    </source>
</evidence>
<dbReference type="GO" id="GO:0004519">
    <property type="term" value="F:endonuclease activity"/>
    <property type="evidence" value="ECO:0007669"/>
    <property type="project" value="InterPro"/>
</dbReference>
<dbReference type="Proteomes" id="UP000249377">
    <property type="component" value="Unassembled WGS sequence"/>
</dbReference>
<feature type="domain" description="Terminase large subunit-like endonuclease" evidence="1">
    <location>
        <begin position="252"/>
        <end position="503"/>
    </location>
</feature>
<dbReference type="InterPro" id="IPR046462">
    <property type="entry name" value="TerL_nuclease"/>
</dbReference>
<comment type="caution">
    <text evidence="2">The sequence shown here is derived from an EMBL/GenBank/DDBJ whole genome shotgun (WGS) entry which is preliminary data.</text>
</comment>
<evidence type="ECO:0000313" key="3">
    <source>
        <dbReference type="Proteomes" id="UP000249377"/>
    </source>
</evidence>
<dbReference type="EMBL" id="QLYR01000018">
    <property type="protein sequence ID" value="RAQ21985.1"/>
    <property type="molecule type" value="Genomic_DNA"/>
</dbReference>
<dbReference type="InterPro" id="IPR005021">
    <property type="entry name" value="Terminase_largesu-like"/>
</dbReference>
<dbReference type="PANTHER" id="PTHR41287:SF1">
    <property type="entry name" value="PROTEIN YMFN"/>
    <property type="match status" value="1"/>
</dbReference>
<gene>
    <name evidence="2" type="ORF">DPQ25_13870</name>
</gene>
<dbReference type="RefSeq" id="WP_112333774.1">
    <property type="nucleotide sequence ID" value="NZ_JADPHD010000017.1"/>
</dbReference>
<name>A0A328UD04_9FIRM</name>
<reference evidence="2 3" key="1">
    <citation type="submission" date="2018-06" db="EMBL/GenBank/DDBJ databases">
        <title>Noncontiguous genome sequence of Ruminococcaceae bacterium ASD2818.</title>
        <authorList>
            <person name="Chaplin A.V."/>
            <person name="Sokolova S.R."/>
            <person name="Kochetkova T.O."/>
            <person name="Goltsov A.Y."/>
            <person name="Trofimov D.Y."/>
            <person name="Efimov B.A."/>
        </authorList>
    </citation>
    <scope>NUCLEOTIDE SEQUENCE [LARGE SCALE GENOMIC DNA]</scope>
    <source>
        <strain evidence="2 3">ASD2818</strain>
    </source>
</reference>
<sequence length="556" mass="63504">MSCKLPVEVSNYIEIVESNQPRACKEQRSLVAHVRNCFETEELYVDTEQLNKYLGLIKYFPYDRLFPWEAFVLALWDCTYKADGMPRWKTLFCMVGRGAGKDGFIAFDSACSVSPYNPVAHYNVDICANNEEQAVTPVKDLAEVLENPKFEAKLKKHYYHTKEIIQGRKNKGVMKGRTNNPKGRDGMRSGKVVFNEVHAFENYDNIKVFITGQGKVAQPRVGIFTSNGEISDGPLDDYLARGRRILFEGEPDNGFLPFICCLENKEQVHDPENWYMANPSLYYLPHLRQEIEDEYRDWCEHPEQNGDFITKRMGIRAGQKEISVTDYEKVKLTNQKLPNMKGWSCTVGIDYAELSDWAAVNLHFRRGPERYDLNHAWLCAQSKTLSRVKAPWKDWAKQGLVTVVEDVSIHPDLLAAYIQQAAGIYNIKGLAMDHFRWTLVSESMKKIGFDANDRNHVKLVRPSDIMMIEPVIQECFDRGLFHWGDNPCLRWAVNNTKRTRSSKNKGVDTGNFIYAKIEGKSRKTDMFMALVASVVIEPVLGDGMPVSAPPIGAIRL</sequence>
<accession>A0A328UD04</accession>
<dbReference type="Pfam" id="PF20441">
    <property type="entry name" value="TerL_nuclease"/>
    <property type="match status" value="1"/>
</dbReference>
<dbReference type="AlphaFoldDB" id="A0A328UD04"/>
<dbReference type="InterPro" id="IPR027417">
    <property type="entry name" value="P-loop_NTPase"/>
</dbReference>
<dbReference type="PANTHER" id="PTHR41287">
    <property type="match status" value="1"/>
</dbReference>
<protein>
    <submittedName>
        <fullName evidence="2">Terminase</fullName>
    </submittedName>
</protein>
<proteinExistence type="predicted"/>